<feature type="transmembrane region" description="Helical" evidence="1">
    <location>
        <begin position="62"/>
        <end position="81"/>
    </location>
</feature>
<evidence type="ECO:0000313" key="3">
    <source>
        <dbReference type="Proteomes" id="UP000271098"/>
    </source>
</evidence>
<sequence length="105" mass="11656">MSKAWYFCSVKVLLNKTSSSAGRRAPLLLGLFGLLVYQVLQMVNTLVFSMFSVYYMQFLAELVLGFVGGSATSFIGTISIITDDSRHELLPVNFLRIGFSMDRSA</sequence>
<evidence type="ECO:0000313" key="2">
    <source>
        <dbReference type="EMBL" id="VDN31192.1"/>
    </source>
</evidence>
<evidence type="ECO:0000256" key="1">
    <source>
        <dbReference type="SAM" id="Phobius"/>
    </source>
</evidence>
<organism evidence="4">
    <name type="scientific">Gongylonema pulchrum</name>
    <dbReference type="NCBI Taxonomy" id="637853"/>
    <lineage>
        <taxon>Eukaryota</taxon>
        <taxon>Metazoa</taxon>
        <taxon>Ecdysozoa</taxon>
        <taxon>Nematoda</taxon>
        <taxon>Chromadorea</taxon>
        <taxon>Rhabditida</taxon>
        <taxon>Spirurina</taxon>
        <taxon>Spiruromorpha</taxon>
        <taxon>Spiruroidea</taxon>
        <taxon>Gongylonematidae</taxon>
        <taxon>Gongylonema</taxon>
    </lineage>
</organism>
<dbReference type="Proteomes" id="UP000271098">
    <property type="component" value="Unassembled WGS sequence"/>
</dbReference>
<keyword evidence="1" id="KW-1133">Transmembrane helix</keyword>
<accession>A0A183EB33</accession>
<protein>
    <submittedName>
        <fullName evidence="4">Battenin</fullName>
    </submittedName>
</protein>
<dbReference type="AlphaFoldDB" id="A0A183EB33"/>
<feature type="transmembrane region" description="Helical" evidence="1">
    <location>
        <begin position="27"/>
        <end position="56"/>
    </location>
</feature>
<proteinExistence type="predicted"/>
<keyword evidence="1" id="KW-0472">Membrane</keyword>
<gene>
    <name evidence="2" type="ORF">GPUH_LOCUS18174</name>
</gene>
<evidence type="ECO:0000313" key="4">
    <source>
        <dbReference type="WBParaSite" id="GPUH_0001819901-mRNA-1"/>
    </source>
</evidence>
<keyword evidence="3" id="KW-1185">Reference proteome</keyword>
<reference evidence="2 3" key="2">
    <citation type="submission" date="2018-11" db="EMBL/GenBank/DDBJ databases">
        <authorList>
            <consortium name="Pathogen Informatics"/>
        </authorList>
    </citation>
    <scope>NUCLEOTIDE SEQUENCE [LARGE SCALE GENOMIC DNA]</scope>
</reference>
<reference evidence="4" key="1">
    <citation type="submission" date="2016-06" db="UniProtKB">
        <authorList>
            <consortium name="WormBaseParasite"/>
        </authorList>
    </citation>
    <scope>IDENTIFICATION</scope>
</reference>
<name>A0A183EB33_9BILA</name>
<dbReference type="WBParaSite" id="GPUH_0001819901-mRNA-1">
    <property type="protein sequence ID" value="GPUH_0001819901-mRNA-1"/>
    <property type="gene ID" value="GPUH_0001819901"/>
</dbReference>
<dbReference type="EMBL" id="UYRT01086326">
    <property type="protein sequence ID" value="VDN31192.1"/>
    <property type="molecule type" value="Genomic_DNA"/>
</dbReference>
<keyword evidence="1" id="KW-0812">Transmembrane</keyword>